<gene>
    <name evidence="2" type="ORF">PsYK624_171490</name>
</gene>
<keyword evidence="3" id="KW-1185">Reference proteome</keyword>
<organism evidence="2 3">
    <name type="scientific">Phanerochaete sordida</name>
    <dbReference type="NCBI Taxonomy" id="48140"/>
    <lineage>
        <taxon>Eukaryota</taxon>
        <taxon>Fungi</taxon>
        <taxon>Dikarya</taxon>
        <taxon>Basidiomycota</taxon>
        <taxon>Agaricomycotina</taxon>
        <taxon>Agaricomycetes</taxon>
        <taxon>Polyporales</taxon>
        <taxon>Phanerochaetaceae</taxon>
        <taxon>Phanerochaete</taxon>
    </lineage>
</organism>
<protein>
    <submittedName>
        <fullName evidence="2">Uncharacterized protein</fullName>
    </submittedName>
</protein>
<dbReference type="AlphaFoldDB" id="A0A9P3GTH9"/>
<reference evidence="2 3" key="1">
    <citation type="submission" date="2021-08" db="EMBL/GenBank/DDBJ databases">
        <title>Draft Genome Sequence of Phanerochaete sordida strain YK-624.</title>
        <authorList>
            <person name="Mori T."/>
            <person name="Dohra H."/>
            <person name="Suzuki T."/>
            <person name="Kawagishi H."/>
            <person name="Hirai H."/>
        </authorList>
    </citation>
    <scope>NUCLEOTIDE SEQUENCE [LARGE SCALE GENOMIC DNA]</scope>
    <source>
        <strain evidence="2 3">YK-624</strain>
    </source>
</reference>
<comment type="caution">
    <text evidence="2">The sequence shown here is derived from an EMBL/GenBank/DDBJ whole genome shotgun (WGS) entry which is preliminary data.</text>
</comment>
<proteinExistence type="predicted"/>
<accession>A0A9P3GTH9</accession>
<evidence type="ECO:0000313" key="2">
    <source>
        <dbReference type="EMBL" id="GJF00847.1"/>
    </source>
</evidence>
<evidence type="ECO:0000313" key="3">
    <source>
        <dbReference type="Proteomes" id="UP000703269"/>
    </source>
</evidence>
<sequence>MEDQWHDLWNAPQQSINYSQPMSSNSHGQRPVDFLNSTVQHVPAHPAYVYHDNHQNYGVAPVPPLDAVVNAAAAMFGSGYAQEQDVNYFPQQYHPPPPLAARSVHQLHANTGPVQHHQPAAAPSLPPAPPPSASKNTPAQVENASTITENEPAAEADEAAPEKTGGKPGRKPTSTRGRGRGRGGKSGQGNRRPKGGSDDEVSQLDPQIKLSVALKPPSKAVASKDANDKTDATVSDSKPKSVKKDTPVETAKLNDKQKETIVKYCTQPEVYKALRLKQSAVFSSLSTMFSGVITVDQIARY</sequence>
<evidence type="ECO:0000256" key="1">
    <source>
        <dbReference type="SAM" id="MobiDB-lite"/>
    </source>
</evidence>
<feature type="compositionally biased region" description="Basic and acidic residues" evidence="1">
    <location>
        <begin position="225"/>
        <end position="248"/>
    </location>
</feature>
<feature type="compositionally biased region" description="Polar residues" evidence="1">
    <location>
        <begin position="135"/>
        <end position="148"/>
    </location>
</feature>
<dbReference type="EMBL" id="BPQB01000214">
    <property type="protein sequence ID" value="GJF00847.1"/>
    <property type="molecule type" value="Genomic_DNA"/>
</dbReference>
<name>A0A9P3GTH9_9APHY</name>
<dbReference type="Proteomes" id="UP000703269">
    <property type="component" value="Unassembled WGS sequence"/>
</dbReference>
<feature type="region of interest" description="Disordered" evidence="1">
    <location>
        <begin position="112"/>
        <end position="248"/>
    </location>
</feature>